<feature type="region of interest" description="Disordered" evidence="1">
    <location>
        <begin position="1"/>
        <end position="24"/>
    </location>
</feature>
<dbReference type="Proteomes" id="UP001175228">
    <property type="component" value="Unassembled WGS sequence"/>
</dbReference>
<keyword evidence="2" id="KW-0812">Transmembrane</keyword>
<organism evidence="3 4">
    <name type="scientific">Armillaria luteobubalina</name>
    <dbReference type="NCBI Taxonomy" id="153913"/>
    <lineage>
        <taxon>Eukaryota</taxon>
        <taxon>Fungi</taxon>
        <taxon>Dikarya</taxon>
        <taxon>Basidiomycota</taxon>
        <taxon>Agaricomycotina</taxon>
        <taxon>Agaricomycetes</taxon>
        <taxon>Agaricomycetidae</taxon>
        <taxon>Agaricales</taxon>
        <taxon>Marasmiineae</taxon>
        <taxon>Physalacriaceae</taxon>
        <taxon>Armillaria</taxon>
    </lineage>
</organism>
<evidence type="ECO:0000256" key="2">
    <source>
        <dbReference type="SAM" id="Phobius"/>
    </source>
</evidence>
<evidence type="ECO:0000313" key="4">
    <source>
        <dbReference type="Proteomes" id="UP001175228"/>
    </source>
</evidence>
<feature type="transmembrane region" description="Helical" evidence="2">
    <location>
        <begin position="111"/>
        <end position="135"/>
    </location>
</feature>
<keyword evidence="2" id="KW-0472">Membrane</keyword>
<dbReference type="AlphaFoldDB" id="A0AA39UYI4"/>
<name>A0AA39UYI4_9AGAR</name>
<keyword evidence="4" id="KW-1185">Reference proteome</keyword>
<reference evidence="3" key="1">
    <citation type="submission" date="2023-06" db="EMBL/GenBank/DDBJ databases">
        <authorList>
            <consortium name="Lawrence Berkeley National Laboratory"/>
            <person name="Ahrendt S."/>
            <person name="Sahu N."/>
            <person name="Indic B."/>
            <person name="Wong-Bajracharya J."/>
            <person name="Merenyi Z."/>
            <person name="Ke H.-M."/>
            <person name="Monk M."/>
            <person name="Kocsube S."/>
            <person name="Drula E."/>
            <person name="Lipzen A."/>
            <person name="Balint B."/>
            <person name="Henrissat B."/>
            <person name="Andreopoulos B."/>
            <person name="Martin F.M."/>
            <person name="Harder C.B."/>
            <person name="Rigling D."/>
            <person name="Ford K.L."/>
            <person name="Foster G.D."/>
            <person name="Pangilinan J."/>
            <person name="Papanicolaou A."/>
            <person name="Barry K."/>
            <person name="LaButti K."/>
            <person name="Viragh M."/>
            <person name="Koriabine M."/>
            <person name="Yan M."/>
            <person name="Riley R."/>
            <person name="Champramary S."/>
            <person name="Plett K.L."/>
            <person name="Tsai I.J."/>
            <person name="Slot J."/>
            <person name="Sipos G."/>
            <person name="Plett J."/>
            <person name="Nagy L.G."/>
            <person name="Grigoriev I.V."/>
        </authorList>
    </citation>
    <scope>NUCLEOTIDE SEQUENCE</scope>
    <source>
        <strain evidence="3">HWK02</strain>
    </source>
</reference>
<accession>A0AA39UYI4</accession>
<feature type="transmembrane region" description="Helical" evidence="2">
    <location>
        <begin position="29"/>
        <end position="56"/>
    </location>
</feature>
<dbReference type="PANTHER" id="PTHR39605">
    <property type="entry name" value="MAJOR FACILITATOR SUPERFAMILY (MFS) PROFILE DOMAIN-CONTAINING PROTEIN"/>
    <property type="match status" value="1"/>
</dbReference>
<comment type="caution">
    <text evidence="3">The sequence shown here is derived from an EMBL/GenBank/DDBJ whole genome shotgun (WGS) entry which is preliminary data.</text>
</comment>
<keyword evidence="2" id="KW-1133">Transmembrane helix</keyword>
<dbReference type="EMBL" id="JAUEPU010000004">
    <property type="protein sequence ID" value="KAK0503324.1"/>
    <property type="molecule type" value="Genomic_DNA"/>
</dbReference>
<feature type="compositionally biased region" description="Basic and acidic residues" evidence="1">
    <location>
        <begin position="8"/>
        <end position="23"/>
    </location>
</feature>
<proteinExistence type="predicted"/>
<feature type="transmembrane region" description="Helical" evidence="2">
    <location>
        <begin position="68"/>
        <end position="91"/>
    </location>
</feature>
<dbReference type="PANTHER" id="PTHR39605:SF1">
    <property type="entry name" value="MAJOR FACILITATOR SUPERFAMILY (MFS) PROFILE DOMAIN-CONTAINING PROTEIN"/>
    <property type="match status" value="1"/>
</dbReference>
<evidence type="ECO:0000256" key="1">
    <source>
        <dbReference type="SAM" id="MobiDB-lite"/>
    </source>
</evidence>
<evidence type="ECO:0000313" key="3">
    <source>
        <dbReference type="EMBL" id="KAK0503324.1"/>
    </source>
</evidence>
<protein>
    <submittedName>
        <fullName evidence="3">Uncharacterized protein</fullName>
    </submittedName>
</protein>
<sequence length="178" mass="19139">MVDEEYEMRDFKAPKQQPPKDDGDSTMLAWSYGCSALLTIASGTLILSPRFLLFLASEHRSPTPLESFLMAHLGICLFAVALALILNHSLLLPLTLCSFISSLLAYNTTDVGSLATLGSVAAGGIAIWGLWILVFGDASSSSISKTTGADKHTSSFIFGNTASASAQKKRWKRDQQHA</sequence>
<gene>
    <name evidence="3" type="ORF">EDD18DRAFT_628125</name>
</gene>